<name>A0A7S3PH85_9STRA</name>
<dbReference type="Pfam" id="PF02492">
    <property type="entry name" value="cobW"/>
    <property type="match status" value="1"/>
</dbReference>
<gene>
    <name evidence="3" type="ORF">ASTO00021_LOCUS7971</name>
</gene>
<accession>A0A7S3PH85</accession>
<dbReference type="AlphaFoldDB" id="A0A7S3PH85"/>
<evidence type="ECO:0000259" key="2">
    <source>
        <dbReference type="Pfam" id="PF02492"/>
    </source>
</evidence>
<dbReference type="InterPro" id="IPR051316">
    <property type="entry name" value="Zinc-reg_GTPase_activator"/>
</dbReference>
<dbReference type="PANTHER" id="PTHR13748:SF62">
    <property type="entry name" value="COBW DOMAIN-CONTAINING PROTEIN"/>
    <property type="match status" value="1"/>
</dbReference>
<feature type="region of interest" description="Disordered" evidence="1">
    <location>
        <begin position="34"/>
        <end position="57"/>
    </location>
</feature>
<dbReference type="EMBL" id="HBIN01010654">
    <property type="protein sequence ID" value="CAE0437714.1"/>
    <property type="molecule type" value="Transcribed_RNA"/>
</dbReference>
<sequence length="296" mass="33100">MCKLCSRFRNNWNDDERLDGIDFSCIEENGNVRDPRTKKSKVTQNLSTDQKEAKPDPLSLSDRLAAEDCQTLQRNRLPCVILTGFLGSGKTTLLNHILRTSSLKLAVIENEVGEQAIDEKLLETKDDKNSLDTTTEVVLMPNGCLCCRVRGDLVKALKDITNRKESKQLEGIILEMSGLSSLAPVVQTFFANDFVQAHICLDSVICVVDATQAPRLLKMADDKEGLLIREQLSLADLVLVNKIDALQNATDSEMLTTAINQINHTTKTIKCSLRADDMEIIKKLKSHMFTRFNSFL</sequence>
<organism evidence="3">
    <name type="scientific">Aplanochytrium stocchinoi</name>
    <dbReference type="NCBI Taxonomy" id="215587"/>
    <lineage>
        <taxon>Eukaryota</taxon>
        <taxon>Sar</taxon>
        <taxon>Stramenopiles</taxon>
        <taxon>Bigyra</taxon>
        <taxon>Labyrinthulomycetes</taxon>
        <taxon>Thraustochytrida</taxon>
        <taxon>Thraustochytriidae</taxon>
        <taxon>Aplanochytrium</taxon>
    </lineage>
</organism>
<protein>
    <recommendedName>
        <fullName evidence="2">CobW/HypB/UreG nucleotide-binding domain-containing protein</fullName>
    </recommendedName>
</protein>
<evidence type="ECO:0000313" key="3">
    <source>
        <dbReference type="EMBL" id="CAE0437714.1"/>
    </source>
</evidence>
<dbReference type="Gene3D" id="3.40.50.300">
    <property type="entry name" value="P-loop containing nucleotide triphosphate hydrolases"/>
    <property type="match status" value="1"/>
</dbReference>
<dbReference type="SUPFAM" id="SSF52540">
    <property type="entry name" value="P-loop containing nucleoside triphosphate hydrolases"/>
    <property type="match status" value="1"/>
</dbReference>
<dbReference type="PANTHER" id="PTHR13748">
    <property type="entry name" value="COBW-RELATED"/>
    <property type="match status" value="1"/>
</dbReference>
<dbReference type="InterPro" id="IPR003495">
    <property type="entry name" value="CobW/HypB/UreG_nucleotide-bd"/>
</dbReference>
<dbReference type="GO" id="GO:0005737">
    <property type="term" value="C:cytoplasm"/>
    <property type="evidence" value="ECO:0007669"/>
    <property type="project" value="TreeGrafter"/>
</dbReference>
<dbReference type="CDD" id="cd03112">
    <property type="entry name" value="CobW-like"/>
    <property type="match status" value="1"/>
</dbReference>
<reference evidence="3" key="1">
    <citation type="submission" date="2021-01" db="EMBL/GenBank/DDBJ databases">
        <authorList>
            <person name="Corre E."/>
            <person name="Pelletier E."/>
            <person name="Niang G."/>
            <person name="Scheremetjew M."/>
            <person name="Finn R."/>
            <person name="Kale V."/>
            <person name="Holt S."/>
            <person name="Cochrane G."/>
            <person name="Meng A."/>
            <person name="Brown T."/>
            <person name="Cohen L."/>
        </authorList>
    </citation>
    <scope>NUCLEOTIDE SEQUENCE</scope>
    <source>
        <strain evidence="3">GSBS06</strain>
    </source>
</reference>
<evidence type="ECO:0000256" key="1">
    <source>
        <dbReference type="SAM" id="MobiDB-lite"/>
    </source>
</evidence>
<proteinExistence type="predicted"/>
<dbReference type="InterPro" id="IPR027417">
    <property type="entry name" value="P-loop_NTPase"/>
</dbReference>
<feature type="domain" description="CobW/HypB/UreG nucleotide-binding" evidence="2">
    <location>
        <begin position="78"/>
        <end position="268"/>
    </location>
</feature>